<gene>
    <name evidence="2" type="ORF">GWI33_014245</name>
</gene>
<evidence type="ECO:0008006" key="4">
    <source>
        <dbReference type="Google" id="ProtNLM"/>
    </source>
</evidence>
<dbReference type="AlphaFoldDB" id="A0A834I7K9"/>
<evidence type="ECO:0000313" key="2">
    <source>
        <dbReference type="EMBL" id="KAF7273008.1"/>
    </source>
</evidence>
<organism evidence="2 3">
    <name type="scientific">Rhynchophorus ferrugineus</name>
    <name type="common">Red palm weevil</name>
    <name type="synonym">Curculio ferrugineus</name>
    <dbReference type="NCBI Taxonomy" id="354439"/>
    <lineage>
        <taxon>Eukaryota</taxon>
        <taxon>Metazoa</taxon>
        <taxon>Ecdysozoa</taxon>
        <taxon>Arthropoda</taxon>
        <taxon>Hexapoda</taxon>
        <taxon>Insecta</taxon>
        <taxon>Pterygota</taxon>
        <taxon>Neoptera</taxon>
        <taxon>Endopterygota</taxon>
        <taxon>Coleoptera</taxon>
        <taxon>Polyphaga</taxon>
        <taxon>Cucujiformia</taxon>
        <taxon>Curculionidae</taxon>
        <taxon>Dryophthorinae</taxon>
        <taxon>Rhynchophorus</taxon>
    </lineage>
</organism>
<feature type="signal peptide" evidence="1">
    <location>
        <begin position="1"/>
        <end position="23"/>
    </location>
</feature>
<keyword evidence="3" id="KW-1185">Reference proteome</keyword>
<accession>A0A834I7K9</accession>
<protein>
    <recommendedName>
        <fullName evidence="4">Secreted protein</fullName>
    </recommendedName>
</protein>
<evidence type="ECO:0000313" key="3">
    <source>
        <dbReference type="Proteomes" id="UP000625711"/>
    </source>
</evidence>
<keyword evidence="1" id="KW-0732">Signal</keyword>
<feature type="chain" id="PRO_5032314036" description="Secreted protein" evidence="1">
    <location>
        <begin position="24"/>
        <end position="108"/>
    </location>
</feature>
<dbReference type="Proteomes" id="UP000625711">
    <property type="component" value="Unassembled WGS sequence"/>
</dbReference>
<sequence>MSSLRVMLFVAATACSLVSVSVCRTTSKEDGGDAAYGGGSGTAANDIATRADEMIRDADYDLKVLSKQVKVLVERRAEDLKSIEDSVRKTVFNGPEVEELKEQVRSLR</sequence>
<proteinExistence type="predicted"/>
<reference evidence="2" key="1">
    <citation type="submission" date="2020-08" db="EMBL/GenBank/DDBJ databases">
        <title>Genome sequencing and assembly of the red palm weevil Rhynchophorus ferrugineus.</title>
        <authorList>
            <person name="Dias G.B."/>
            <person name="Bergman C.M."/>
            <person name="Manee M."/>
        </authorList>
    </citation>
    <scope>NUCLEOTIDE SEQUENCE</scope>
    <source>
        <strain evidence="2">AA-2017</strain>
        <tissue evidence="2">Whole larva</tissue>
    </source>
</reference>
<name>A0A834I7K9_RHYFE</name>
<evidence type="ECO:0000256" key="1">
    <source>
        <dbReference type="SAM" id="SignalP"/>
    </source>
</evidence>
<dbReference type="EMBL" id="JAACXV010013595">
    <property type="protein sequence ID" value="KAF7273008.1"/>
    <property type="molecule type" value="Genomic_DNA"/>
</dbReference>
<comment type="caution">
    <text evidence="2">The sequence shown here is derived from an EMBL/GenBank/DDBJ whole genome shotgun (WGS) entry which is preliminary data.</text>
</comment>